<name>A0A940DHE5_9FIRM</name>
<protein>
    <submittedName>
        <fullName evidence="1">Uncharacterized protein</fullName>
    </submittedName>
</protein>
<gene>
    <name evidence="1" type="ORF">IAB16_04220</name>
</gene>
<accession>A0A940DHE5</accession>
<evidence type="ECO:0000313" key="1">
    <source>
        <dbReference type="EMBL" id="MBO8424202.1"/>
    </source>
</evidence>
<sequence>MMSDVTFSVNFKFGKNKKNSEDCDRAVENCTQDIPQEGLEKWLDTAQKFVQAMRKKHS</sequence>
<reference evidence="1" key="1">
    <citation type="submission" date="2020-10" db="EMBL/GenBank/DDBJ databases">
        <authorList>
            <person name="Gilroy R."/>
        </authorList>
    </citation>
    <scope>NUCLEOTIDE SEQUENCE</scope>
    <source>
        <strain evidence="1">517</strain>
    </source>
</reference>
<comment type="caution">
    <text evidence="1">The sequence shown here is derived from an EMBL/GenBank/DDBJ whole genome shotgun (WGS) entry which is preliminary data.</text>
</comment>
<reference evidence="1" key="2">
    <citation type="journal article" date="2021" name="PeerJ">
        <title>Extensive microbial diversity within the chicken gut microbiome revealed by metagenomics and culture.</title>
        <authorList>
            <person name="Gilroy R."/>
            <person name="Ravi A."/>
            <person name="Getino M."/>
            <person name="Pursley I."/>
            <person name="Horton D.L."/>
            <person name="Alikhan N.F."/>
            <person name="Baker D."/>
            <person name="Gharbi K."/>
            <person name="Hall N."/>
            <person name="Watson M."/>
            <person name="Adriaenssens E.M."/>
            <person name="Foster-Nyarko E."/>
            <person name="Jarju S."/>
            <person name="Secka A."/>
            <person name="Antonio M."/>
            <person name="Oren A."/>
            <person name="Chaudhuri R.R."/>
            <person name="La Ragione R."/>
            <person name="Hildebrand F."/>
            <person name="Pallen M.J."/>
        </authorList>
    </citation>
    <scope>NUCLEOTIDE SEQUENCE</scope>
    <source>
        <strain evidence="1">517</strain>
    </source>
</reference>
<organism evidence="1 2">
    <name type="scientific">Candidatus Stercoripulliclostridium pullicola</name>
    <dbReference type="NCBI Taxonomy" id="2840953"/>
    <lineage>
        <taxon>Bacteria</taxon>
        <taxon>Bacillati</taxon>
        <taxon>Bacillota</taxon>
        <taxon>Clostridia</taxon>
        <taxon>Eubacteriales</taxon>
        <taxon>Candidatus Stercoripulliclostridium</taxon>
    </lineage>
</organism>
<evidence type="ECO:0000313" key="2">
    <source>
        <dbReference type="Proteomes" id="UP000727857"/>
    </source>
</evidence>
<dbReference type="Proteomes" id="UP000727857">
    <property type="component" value="Unassembled WGS sequence"/>
</dbReference>
<proteinExistence type="predicted"/>
<dbReference type="EMBL" id="JADINF010000105">
    <property type="protein sequence ID" value="MBO8424202.1"/>
    <property type="molecule type" value="Genomic_DNA"/>
</dbReference>
<dbReference type="AlphaFoldDB" id="A0A940DHE5"/>